<feature type="compositionally biased region" description="Acidic residues" evidence="1">
    <location>
        <begin position="171"/>
        <end position="182"/>
    </location>
</feature>
<dbReference type="PANTHER" id="PTHR12618:SF20">
    <property type="entry name" value="PHD AND RING FINGER DOMAIN-CONTAINING PROTEIN 1"/>
    <property type="match status" value="1"/>
</dbReference>
<feature type="region of interest" description="Disordered" evidence="1">
    <location>
        <begin position="1202"/>
        <end position="1278"/>
    </location>
</feature>
<feature type="compositionally biased region" description="Basic and acidic residues" evidence="1">
    <location>
        <begin position="530"/>
        <end position="635"/>
    </location>
</feature>
<dbReference type="InterPro" id="IPR047157">
    <property type="entry name" value="PHRF1/Atg35"/>
</dbReference>
<feature type="compositionally biased region" description="Acidic residues" evidence="1">
    <location>
        <begin position="1219"/>
        <end position="1234"/>
    </location>
</feature>
<feature type="compositionally biased region" description="Basic and acidic residues" evidence="1">
    <location>
        <begin position="289"/>
        <end position="319"/>
    </location>
</feature>
<feature type="compositionally biased region" description="Basic and acidic residues" evidence="1">
    <location>
        <begin position="238"/>
        <end position="276"/>
    </location>
</feature>
<accession>A0A0B7A716</accession>
<feature type="compositionally biased region" description="Basic and acidic residues" evidence="1">
    <location>
        <begin position="1243"/>
        <end position="1260"/>
    </location>
</feature>
<dbReference type="PANTHER" id="PTHR12618">
    <property type="entry name" value="PHD AND RING FINGER DOMAIN-CONTAINING PROTEIN 1"/>
    <property type="match status" value="1"/>
</dbReference>
<protein>
    <recommendedName>
        <fullName evidence="2">SFR19-like C-terminal domain-containing protein</fullName>
    </recommendedName>
</protein>
<reference evidence="3" key="1">
    <citation type="submission" date="2014-12" db="EMBL/GenBank/DDBJ databases">
        <title>Insight into the proteome of Arion vulgaris.</title>
        <authorList>
            <person name="Aradska J."/>
            <person name="Bulat T."/>
            <person name="Smidak R."/>
            <person name="Sarate P."/>
            <person name="Gangsoo J."/>
            <person name="Sialana F."/>
            <person name="Bilban M."/>
            <person name="Lubec G."/>
        </authorList>
    </citation>
    <scope>NUCLEOTIDE SEQUENCE</scope>
    <source>
        <tissue evidence="3">Skin</tissue>
    </source>
</reference>
<feature type="compositionally biased region" description="Polar residues" evidence="1">
    <location>
        <begin position="949"/>
        <end position="959"/>
    </location>
</feature>
<feature type="compositionally biased region" description="Polar residues" evidence="1">
    <location>
        <begin position="151"/>
        <end position="170"/>
    </location>
</feature>
<feature type="compositionally biased region" description="Basic residues" evidence="1">
    <location>
        <begin position="446"/>
        <end position="462"/>
    </location>
</feature>
<dbReference type="InterPro" id="IPR057031">
    <property type="entry name" value="SFR19-like_C"/>
</dbReference>
<feature type="compositionally biased region" description="Polar residues" evidence="1">
    <location>
        <begin position="1261"/>
        <end position="1275"/>
    </location>
</feature>
<feature type="domain" description="SFR19-like C-terminal" evidence="2">
    <location>
        <begin position="1339"/>
        <end position="1416"/>
    </location>
</feature>
<dbReference type="Pfam" id="PF23030">
    <property type="entry name" value="SCAF11-like_C"/>
    <property type="match status" value="1"/>
</dbReference>
<feature type="compositionally biased region" description="Basic and acidic residues" evidence="1">
    <location>
        <begin position="911"/>
        <end position="929"/>
    </location>
</feature>
<feature type="compositionally biased region" description="Basic and acidic residues" evidence="1">
    <location>
        <begin position="850"/>
        <end position="870"/>
    </location>
</feature>
<feature type="compositionally biased region" description="Basic and acidic residues" evidence="1">
    <location>
        <begin position="20"/>
        <end position="47"/>
    </location>
</feature>
<feature type="region of interest" description="Disordered" evidence="1">
    <location>
        <begin position="418"/>
        <end position="635"/>
    </location>
</feature>
<feature type="region of interest" description="Disordered" evidence="1">
    <location>
        <begin position="1415"/>
        <end position="1455"/>
    </location>
</feature>
<feature type="compositionally biased region" description="Polar residues" evidence="1">
    <location>
        <begin position="1435"/>
        <end position="1448"/>
    </location>
</feature>
<feature type="compositionally biased region" description="Polar residues" evidence="1">
    <location>
        <begin position="881"/>
        <end position="890"/>
    </location>
</feature>
<feature type="compositionally biased region" description="Basic and acidic residues" evidence="1">
    <location>
        <begin position="509"/>
        <end position="518"/>
    </location>
</feature>
<evidence type="ECO:0000256" key="1">
    <source>
        <dbReference type="SAM" id="MobiDB-lite"/>
    </source>
</evidence>
<gene>
    <name evidence="3" type="primary">ORF100499</name>
</gene>
<feature type="region of interest" description="Disordered" evidence="1">
    <location>
        <begin position="1299"/>
        <end position="1337"/>
    </location>
</feature>
<feature type="compositionally biased region" description="Acidic residues" evidence="1">
    <location>
        <begin position="277"/>
        <end position="286"/>
    </location>
</feature>
<organism evidence="3">
    <name type="scientific">Arion vulgaris</name>
    <dbReference type="NCBI Taxonomy" id="1028688"/>
    <lineage>
        <taxon>Eukaryota</taxon>
        <taxon>Metazoa</taxon>
        <taxon>Spiralia</taxon>
        <taxon>Lophotrochozoa</taxon>
        <taxon>Mollusca</taxon>
        <taxon>Gastropoda</taxon>
        <taxon>Heterobranchia</taxon>
        <taxon>Euthyneura</taxon>
        <taxon>Panpulmonata</taxon>
        <taxon>Eupulmonata</taxon>
        <taxon>Stylommatophora</taxon>
        <taxon>Helicina</taxon>
        <taxon>Arionoidea</taxon>
        <taxon>Arionidae</taxon>
        <taxon>Arion</taxon>
    </lineage>
</organism>
<feature type="compositionally biased region" description="Basic and acidic residues" evidence="1">
    <location>
        <begin position="435"/>
        <end position="445"/>
    </location>
</feature>
<evidence type="ECO:0000313" key="3">
    <source>
        <dbReference type="EMBL" id="CEK76558.1"/>
    </source>
</evidence>
<feature type="compositionally biased region" description="Acidic residues" evidence="1">
    <location>
        <begin position="52"/>
        <end position="65"/>
    </location>
</feature>
<feature type="compositionally biased region" description="Polar residues" evidence="1">
    <location>
        <begin position="190"/>
        <end position="200"/>
    </location>
</feature>
<feature type="compositionally biased region" description="Basic and acidic residues" evidence="1">
    <location>
        <begin position="745"/>
        <end position="758"/>
    </location>
</feature>
<feature type="compositionally biased region" description="Acidic residues" evidence="1">
    <location>
        <begin position="220"/>
        <end position="237"/>
    </location>
</feature>
<feature type="compositionally biased region" description="Basic residues" evidence="1">
    <location>
        <begin position="728"/>
        <end position="744"/>
    </location>
</feature>
<evidence type="ECO:0000259" key="2">
    <source>
        <dbReference type="Pfam" id="PF23030"/>
    </source>
</evidence>
<feature type="region of interest" description="Disordered" evidence="1">
    <location>
        <begin position="347"/>
        <end position="374"/>
    </location>
</feature>
<feature type="compositionally biased region" description="Basic residues" evidence="1">
    <location>
        <begin position="347"/>
        <end position="360"/>
    </location>
</feature>
<feature type="region of interest" description="Disordered" evidence="1">
    <location>
        <begin position="1"/>
        <end position="319"/>
    </location>
</feature>
<name>A0A0B7A716_9EUPU</name>
<sequence>MDYGWDTSDDEGGMEIDLNTQHEEQRDLSQARSRADKDGMSKNDRRQTSLVEDYDPSEPTDDYDPSEPTNDSETLSKDRQTSSNLSFAQNYDPAEPTVSDEEEDTNLSFAGEGGHLPSSVKQNENTDEENDGRWDSQMPMTQEESELSPYEDNSYNKKQVKSGDNFQSAEQAEDRDVDLDDNLNEKHSSSRINQSKSESQSLDHIDTDDNTQNSLLDDINLPDDIEVPDVAFDESDFILEKEPFQKESDQKDGIRGSSSDRRKDERKEKDLRHDEVNTTEEPEEPDSPNSDHRHLYSQEEDRERFRRQEEVDTRNEEALVDLFREESDADRIEADIVQSVKKTKKKLVSKKVKKKGKKIKKDLGKKTHKNVNETTVEDQRFVEIRKERLSTEMREEGELEGDVSRRKSYEERISLDMYEQTFDIGTGNQLEDEQREPGEIVDDGKKRWKKRDKKERKKKKNKREVATIEEGNQGDDDSQKFPSFLAGFFVQDEGGEDELVENLENISRSFEKDEERTFQKGGKTYRKRHSSEAEDSVKSFDRNVNESHEVHNQEPDHRKGRKHDERRHESRDRRQHEMRDVREIRHDKEQRHGTPRDRERDRDRERERSRSERERERLRARGRDRERERERDREREVVWDRDRNRRLEIEERRAHRVRSGSHEQRYRPDIAERIRRSRSRDRAAARHRRHRSKSRERSPDRDRERERERERSKRRHQDKTNDREYERRVRRASHSRSRSPRHRTERAGSNKENRDESHRRRRHVRAQQESGSEDKDSGHRRHRRERRAPETRSSSSSSSSVSSDSGARNKSGGRRHNFRNHNSSDEGASSDVILVEPERIVINLDEEEDPPSRVDITHANTEDDSTKLVDGECIPPPPELSRNSRSSALIQINPAEPDENDQADQEGDATPTRDEHSDEARHHWHEKVVPQESDYDPAHPTEEGEDQDSSISTPDNSRSPALPSTELGPVPPDHPPPEERRPTPPPVPSAIETGVIVPHAQQSPMPGGPRPQLLISPFKPQMIPQQQTLQQQTSLLPFPGGVVSGPGPGQVQRFPPWPLANGPNSNMLPQNTGPPISFPSSQRGLLPTPDTRPIFQVENSRLPLQFGSSLSHLSHPPPQREILSQQLNTVRPPVPISAMAPLAQLTSLLPGLDRAKMAAHRDENGMPQPSAMFKHSLPTVSVQSTVIGKGPLVSSSAANVSVGPVRSSRGLGDLSESTEVVDMDMSPGEDDCELELPSPNSSDSERDDRRRKGRRADSRVTRATISVDNSKSGSSAGKGLIQPAMYLKALSKAIEKLTPKPQTAAGSAASSQDKSKSQLGKKKKQDANEDDVPASAVDLTNKEKFLKKLHLQERVIDEVKLAIKPFYSSKKITKEQYKLILRKAVPKVCHSKSGNINPQKIQHLVEAYVGKIKKGKDLGSGKKKKQRAAKETQASKETASTSVKQNGEWTKKPTR</sequence>
<proteinExistence type="predicted"/>
<feature type="compositionally biased region" description="Basic and acidic residues" evidence="1">
    <location>
        <begin position="695"/>
        <end position="711"/>
    </location>
</feature>
<feature type="compositionally biased region" description="Basic and acidic residues" evidence="1">
    <location>
        <begin position="718"/>
        <end position="727"/>
    </location>
</feature>
<feature type="compositionally biased region" description="Low complexity" evidence="1">
    <location>
        <begin position="791"/>
        <end position="808"/>
    </location>
</feature>
<feature type="compositionally biased region" description="Basic and acidic residues" evidence="1">
    <location>
        <begin position="660"/>
        <end position="684"/>
    </location>
</feature>
<feature type="region of interest" description="Disordered" evidence="1">
    <location>
        <begin position="649"/>
        <end position="1013"/>
    </location>
</feature>
<feature type="compositionally biased region" description="Acidic residues" evidence="1">
    <location>
        <begin position="896"/>
        <end position="907"/>
    </location>
</feature>
<dbReference type="EMBL" id="HACG01029693">
    <property type="protein sequence ID" value="CEK76558.1"/>
    <property type="molecule type" value="Transcribed_RNA"/>
</dbReference>
<feature type="compositionally biased region" description="Basic residues" evidence="1">
    <location>
        <begin position="685"/>
        <end position="694"/>
    </location>
</feature>